<dbReference type="InterPro" id="IPR018022">
    <property type="entry name" value="IPT"/>
</dbReference>
<organism evidence="14 15">
    <name type="scientific">Pseudooceanicola algae</name>
    <dbReference type="NCBI Taxonomy" id="1537215"/>
    <lineage>
        <taxon>Bacteria</taxon>
        <taxon>Pseudomonadati</taxon>
        <taxon>Pseudomonadota</taxon>
        <taxon>Alphaproteobacteria</taxon>
        <taxon>Rhodobacterales</taxon>
        <taxon>Paracoccaceae</taxon>
        <taxon>Pseudooceanicola</taxon>
    </lineage>
</organism>
<dbReference type="AlphaFoldDB" id="A0A418SE56"/>
<dbReference type="HAMAP" id="MF_00185">
    <property type="entry name" value="IPP_trans"/>
    <property type="match status" value="1"/>
</dbReference>
<evidence type="ECO:0000313" key="15">
    <source>
        <dbReference type="Proteomes" id="UP000283786"/>
    </source>
</evidence>
<dbReference type="GO" id="GO:0005524">
    <property type="term" value="F:ATP binding"/>
    <property type="evidence" value="ECO:0007669"/>
    <property type="project" value="UniProtKB-UniRule"/>
</dbReference>
<evidence type="ECO:0000256" key="6">
    <source>
        <dbReference type="ARBA" id="ARBA00022741"/>
    </source>
</evidence>
<dbReference type="InterPro" id="IPR039657">
    <property type="entry name" value="Dimethylallyltransferase"/>
</dbReference>
<dbReference type="Pfam" id="PF01715">
    <property type="entry name" value="IPPT"/>
    <property type="match status" value="1"/>
</dbReference>
<evidence type="ECO:0000256" key="5">
    <source>
        <dbReference type="ARBA" id="ARBA00022694"/>
    </source>
</evidence>
<comment type="function">
    <text evidence="2 10 12">Catalyzes the transfer of a dimethylallyl group onto the adenine at position 37 in tRNAs that read codons beginning with uridine, leading to the formation of N6-(dimethylallyl)adenosine (i(6)A).</text>
</comment>
<name>A0A418SE56_9RHOB</name>
<evidence type="ECO:0000256" key="3">
    <source>
        <dbReference type="ARBA" id="ARBA00005842"/>
    </source>
</evidence>
<gene>
    <name evidence="10 14" type="primary">miaA</name>
    <name evidence="14" type="ORF">PSAL_007200</name>
</gene>
<dbReference type="GO" id="GO:0052381">
    <property type="term" value="F:tRNA dimethylallyltransferase activity"/>
    <property type="evidence" value="ECO:0007669"/>
    <property type="project" value="UniProtKB-UniRule"/>
</dbReference>
<dbReference type="EC" id="2.5.1.75" evidence="10"/>
<keyword evidence="4 10" id="KW-0808">Transferase</keyword>
<feature type="site" description="Interaction with substrate tRNA" evidence="10">
    <location>
        <position position="104"/>
    </location>
</feature>
<comment type="subunit">
    <text evidence="10">Monomer.</text>
</comment>
<evidence type="ECO:0000256" key="7">
    <source>
        <dbReference type="ARBA" id="ARBA00022840"/>
    </source>
</evidence>
<feature type="binding site" evidence="10">
    <location>
        <begin position="17"/>
        <end position="24"/>
    </location>
    <ligand>
        <name>ATP</name>
        <dbReference type="ChEBI" id="CHEBI:30616"/>
    </ligand>
</feature>
<keyword evidence="6 10" id="KW-0547">Nucleotide-binding</keyword>
<comment type="catalytic activity">
    <reaction evidence="9 10 11">
        <text>adenosine(37) in tRNA + dimethylallyl diphosphate = N(6)-dimethylallyladenosine(37) in tRNA + diphosphate</text>
        <dbReference type="Rhea" id="RHEA:26482"/>
        <dbReference type="Rhea" id="RHEA-COMP:10162"/>
        <dbReference type="Rhea" id="RHEA-COMP:10375"/>
        <dbReference type="ChEBI" id="CHEBI:33019"/>
        <dbReference type="ChEBI" id="CHEBI:57623"/>
        <dbReference type="ChEBI" id="CHEBI:74411"/>
        <dbReference type="ChEBI" id="CHEBI:74415"/>
        <dbReference type="EC" id="2.5.1.75"/>
    </reaction>
</comment>
<feature type="binding site" evidence="10">
    <location>
        <begin position="19"/>
        <end position="24"/>
    </location>
    <ligand>
        <name>substrate</name>
    </ligand>
</feature>
<evidence type="ECO:0000313" key="14">
    <source>
        <dbReference type="EMBL" id="QPM89499.1"/>
    </source>
</evidence>
<dbReference type="PANTHER" id="PTHR11088">
    <property type="entry name" value="TRNA DIMETHYLALLYLTRANSFERASE"/>
    <property type="match status" value="1"/>
</dbReference>
<evidence type="ECO:0000256" key="4">
    <source>
        <dbReference type="ARBA" id="ARBA00022679"/>
    </source>
</evidence>
<comment type="caution">
    <text evidence="10">Lacks conserved residue(s) required for the propagation of feature annotation.</text>
</comment>
<keyword evidence="8 10" id="KW-0460">Magnesium</keyword>
<dbReference type="PANTHER" id="PTHR11088:SF60">
    <property type="entry name" value="TRNA DIMETHYLALLYLTRANSFERASE"/>
    <property type="match status" value="1"/>
</dbReference>
<dbReference type="KEGG" id="palw:PSAL_007200"/>
<dbReference type="SUPFAM" id="SSF52540">
    <property type="entry name" value="P-loop containing nucleoside triphosphate hydrolases"/>
    <property type="match status" value="1"/>
</dbReference>
<dbReference type="Gene3D" id="1.10.20.140">
    <property type="match status" value="1"/>
</dbReference>
<evidence type="ECO:0000256" key="13">
    <source>
        <dbReference type="RuleBase" id="RU003785"/>
    </source>
</evidence>
<dbReference type="Gene3D" id="3.40.50.300">
    <property type="entry name" value="P-loop containing nucleotide triphosphate hydrolases"/>
    <property type="match status" value="1"/>
</dbReference>
<accession>A0A418SE56</accession>
<protein>
    <recommendedName>
        <fullName evidence="10">tRNA dimethylallyltransferase</fullName>
        <ecNumber evidence="10">2.5.1.75</ecNumber>
    </recommendedName>
    <alternativeName>
        <fullName evidence="10">Dimethylallyl diphosphate:tRNA dimethylallyltransferase</fullName>
        <shortName evidence="10">DMAPP:tRNA dimethylallyltransferase</shortName>
        <shortName evidence="10">DMATase</shortName>
    </alternativeName>
    <alternativeName>
        <fullName evidence="10">Isopentenyl-diphosphate:tRNA isopentenyltransferase</fullName>
        <shortName evidence="10">IPP transferase</shortName>
        <shortName evidence="10">IPPT</shortName>
        <shortName evidence="10">IPTase</shortName>
    </alternativeName>
</protein>
<dbReference type="NCBIfam" id="TIGR00174">
    <property type="entry name" value="miaA"/>
    <property type="match status" value="1"/>
</dbReference>
<comment type="similarity">
    <text evidence="3 10 13">Belongs to the IPP transferase family.</text>
</comment>
<dbReference type="RefSeq" id="WP_119839927.1">
    <property type="nucleotide sequence ID" value="NZ_CP060436.1"/>
</dbReference>
<reference evidence="14 15" key="1">
    <citation type="submission" date="2020-08" db="EMBL/GenBank/DDBJ databases">
        <title>Genome sequence of Rhodobacteraceae bacterium Lw-13e.</title>
        <authorList>
            <person name="Poehlein A."/>
            <person name="Wolter L."/>
            <person name="Daniel R."/>
            <person name="Brinkhoff T."/>
        </authorList>
    </citation>
    <scope>NUCLEOTIDE SEQUENCE [LARGE SCALE GENOMIC DNA]</scope>
    <source>
        <strain evidence="14 15">Lw-13e</strain>
    </source>
</reference>
<evidence type="ECO:0000256" key="10">
    <source>
        <dbReference type="HAMAP-Rule" id="MF_00185"/>
    </source>
</evidence>
<keyword evidence="5 10" id="KW-0819">tRNA processing</keyword>
<comment type="cofactor">
    <cofactor evidence="1 10">
        <name>Mg(2+)</name>
        <dbReference type="ChEBI" id="CHEBI:18420"/>
    </cofactor>
</comment>
<sequence length="291" mass="31909">MTWADSLSATRPILVAGPTASGKSALAMDIAARDGGVIVNADAIQVYENWRLLTARPSAEEEAALPHRLFGHVARDHAYSVGEWLREVAAILQGPKRAIIIGGTGLYFRALTEGLAEIPPIPEDVRDRGNQLRLSGGLDQMRAELDPESAARIDLANPARLQRAWEVLTATGRGIAAWQDATPAPLLPADQCERVVLSAPKDWLSPRIAQRFDRMLTLGALDEARNNLPGWDPALPSSKAIGAPELIGHLRGEMTLEQARDSAVIATRQFAKRQRTWFRARMRDWRAVEPD</sequence>
<keyword evidence="15" id="KW-1185">Reference proteome</keyword>
<evidence type="ECO:0000256" key="2">
    <source>
        <dbReference type="ARBA" id="ARBA00003213"/>
    </source>
</evidence>
<dbReference type="EMBL" id="CP060436">
    <property type="protein sequence ID" value="QPM89499.1"/>
    <property type="molecule type" value="Genomic_DNA"/>
</dbReference>
<evidence type="ECO:0000256" key="8">
    <source>
        <dbReference type="ARBA" id="ARBA00022842"/>
    </source>
</evidence>
<dbReference type="OrthoDB" id="9776390at2"/>
<feature type="site" description="Interaction with substrate tRNA" evidence="10">
    <location>
        <position position="126"/>
    </location>
</feature>
<evidence type="ECO:0000256" key="11">
    <source>
        <dbReference type="RuleBase" id="RU003783"/>
    </source>
</evidence>
<dbReference type="InterPro" id="IPR027417">
    <property type="entry name" value="P-loop_NTPase"/>
</dbReference>
<keyword evidence="7 10" id="KW-0067">ATP-binding</keyword>
<proteinExistence type="inferred from homology"/>
<dbReference type="Proteomes" id="UP000283786">
    <property type="component" value="Chromosome"/>
</dbReference>
<evidence type="ECO:0000256" key="9">
    <source>
        <dbReference type="ARBA" id="ARBA00049563"/>
    </source>
</evidence>
<dbReference type="GO" id="GO:0006400">
    <property type="term" value="P:tRNA modification"/>
    <property type="evidence" value="ECO:0007669"/>
    <property type="project" value="TreeGrafter"/>
</dbReference>
<evidence type="ECO:0000256" key="12">
    <source>
        <dbReference type="RuleBase" id="RU003784"/>
    </source>
</evidence>
<evidence type="ECO:0000256" key="1">
    <source>
        <dbReference type="ARBA" id="ARBA00001946"/>
    </source>
</evidence>